<protein>
    <submittedName>
        <fullName evidence="5">AraC family transcriptional regulator</fullName>
    </submittedName>
</protein>
<evidence type="ECO:0000313" key="5">
    <source>
        <dbReference type="EMBL" id="MCC2125508.1"/>
    </source>
</evidence>
<keyword evidence="1" id="KW-0805">Transcription regulation</keyword>
<feature type="domain" description="HTH araC/xylS-type" evidence="4">
    <location>
        <begin position="182"/>
        <end position="279"/>
    </location>
</feature>
<dbReference type="InterPro" id="IPR020449">
    <property type="entry name" value="Tscrpt_reg_AraC-type_HTH"/>
</dbReference>
<dbReference type="GO" id="GO:0043565">
    <property type="term" value="F:sequence-specific DNA binding"/>
    <property type="evidence" value="ECO:0007669"/>
    <property type="project" value="InterPro"/>
</dbReference>
<dbReference type="Proteomes" id="UP001198220">
    <property type="component" value="Unassembled WGS sequence"/>
</dbReference>
<dbReference type="Pfam" id="PF02311">
    <property type="entry name" value="AraC_binding"/>
    <property type="match status" value="1"/>
</dbReference>
<dbReference type="SUPFAM" id="SSF51215">
    <property type="entry name" value="Regulatory protein AraC"/>
    <property type="match status" value="1"/>
</dbReference>
<dbReference type="InterPro" id="IPR014710">
    <property type="entry name" value="RmlC-like_jellyroll"/>
</dbReference>
<dbReference type="InterPro" id="IPR037923">
    <property type="entry name" value="HTH-like"/>
</dbReference>
<sequence>MSDATFLSQSSLFEGDYHCILHSPKNEFTSVVHYHDFYEVVIYLGNAGVFQIEGSEYLVRRGDIVLIDMFKPHTLIANKNSYYERFSVSINLNLLIAYSTSRSNLLDIFHKCSSRHPIYHLSEPELQKYLRLMNEFSKIELSNGQDILEKALVHQMLSYIYSDCYSGEHADATDSRHMAIISQLLRYINRNLSNDFTLAELAAEVNYSEYYICRLFKKMTGKTLTTYIQEKRIHEAACLLRSYDSINQAAEQVGFNNYSYFYKTFKKFMGCGPAEYQAQYRAEAK</sequence>
<evidence type="ECO:0000259" key="4">
    <source>
        <dbReference type="PROSITE" id="PS01124"/>
    </source>
</evidence>
<reference evidence="5 6" key="1">
    <citation type="submission" date="2021-10" db="EMBL/GenBank/DDBJ databases">
        <title>Anaerobic single-cell dispensing facilitates the cultivation of human gut bacteria.</title>
        <authorList>
            <person name="Afrizal A."/>
        </authorList>
    </citation>
    <scope>NUCLEOTIDE SEQUENCE [LARGE SCALE GENOMIC DNA]</scope>
    <source>
        <strain evidence="5 6">CLA-AA-H276</strain>
    </source>
</reference>
<dbReference type="EMBL" id="JAJEPS010000003">
    <property type="protein sequence ID" value="MCC2125508.1"/>
    <property type="molecule type" value="Genomic_DNA"/>
</dbReference>
<keyword evidence="2" id="KW-0238">DNA-binding</keyword>
<dbReference type="RefSeq" id="WP_308458922.1">
    <property type="nucleotide sequence ID" value="NZ_JAJEPS010000003.1"/>
</dbReference>
<keyword evidence="3" id="KW-0804">Transcription</keyword>
<dbReference type="Gene3D" id="1.10.10.60">
    <property type="entry name" value="Homeodomain-like"/>
    <property type="match status" value="2"/>
</dbReference>
<dbReference type="AlphaFoldDB" id="A0AAE3D9B9"/>
<keyword evidence="6" id="KW-1185">Reference proteome</keyword>
<dbReference type="InterPro" id="IPR009057">
    <property type="entry name" value="Homeodomain-like_sf"/>
</dbReference>
<dbReference type="PROSITE" id="PS01124">
    <property type="entry name" value="HTH_ARAC_FAMILY_2"/>
    <property type="match status" value="1"/>
</dbReference>
<dbReference type="InterPro" id="IPR018060">
    <property type="entry name" value="HTH_AraC"/>
</dbReference>
<accession>A0AAE3D9B9</accession>
<dbReference type="PRINTS" id="PR00032">
    <property type="entry name" value="HTHARAC"/>
</dbReference>
<comment type="caution">
    <text evidence="5">The sequence shown here is derived from an EMBL/GenBank/DDBJ whole genome shotgun (WGS) entry which is preliminary data.</text>
</comment>
<proteinExistence type="predicted"/>
<gene>
    <name evidence="5" type="ORF">LKD36_04865</name>
</gene>
<dbReference type="SUPFAM" id="SSF46689">
    <property type="entry name" value="Homeodomain-like"/>
    <property type="match status" value="2"/>
</dbReference>
<dbReference type="PANTHER" id="PTHR43280:SF34">
    <property type="entry name" value="ARAC-FAMILY TRANSCRIPTIONAL REGULATOR"/>
    <property type="match status" value="1"/>
</dbReference>
<name>A0AAE3D9B9_9FIRM</name>
<organism evidence="5 6">
    <name type="scientific">Hominiventricola filiformis</name>
    <dbReference type="NCBI Taxonomy" id="2885352"/>
    <lineage>
        <taxon>Bacteria</taxon>
        <taxon>Bacillati</taxon>
        <taxon>Bacillota</taxon>
        <taxon>Clostridia</taxon>
        <taxon>Lachnospirales</taxon>
        <taxon>Lachnospiraceae</taxon>
        <taxon>Hominiventricola</taxon>
    </lineage>
</organism>
<evidence type="ECO:0000256" key="3">
    <source>
        <dbReference type="ARBA" id="ARBA00023163"/>
    </source>
</evidence>
<evidence type="ECO:0000256" key="1">
    <source>
        <dbReference type="ARBA" id="ARBA00023015"/>
    </source>
</evidence>
<dbReference type="Gene3D" id="2.60.120.10">
    <property type="entry name" value="Jelly Rolls"/>
    <property type="match status" value="1"/>
</dbReference>
<dbReference type="PANTHER" id="PTHR43280">
    <property type="entry name" value="ARAC-FAMILY TRANSCRIPTIONAL REGULATOR"/>
    <property type="match status" value="1"/>
</dbReference>
<dbReference type="GO" id="GO:0003700">
    <property type="term" value="F:DNA-binding transcription factor activity"/>
    <property type="evidence" value="ECO:0007669"/>
    <property type="project" value="InterPro"/>
</dbReference>
<evidence type="ECO:0000313" key="6">
    <source>
        <dbReference type="Proteomes" id="UP001198220"/>
    </source>
</evidence>
<evidence type="ECO:0000256" key="2">
    <source>
        <dbReference type="ARBA" id="ARBA00023125"/>
    </source>
</evidence>
<dbReference type="InterPro" id="IPR003313">
    <property type="entry name" value="AraC-bd"/>
</dbReference>
<dbReference type="SMART" id="SM00342">
    <property type="entry name" value="HTH_ARAC"/>
    <property type="match status" value="1"/>
</dbReference>
<dbReference type="Pfam" id="PF12833">
    <property type="entry name" value="HTH_18"/>
    <property type="match status" value="1"/>
</dbReference>